<dbReference type="Gene3D" id="3.20.20.80">
    <property type="entry name" value="Glycosidases"/>
    <property type="match status" value="1"/>
</dbReference>
<dbReference type="Pfam" id="PF25839">
    <property type="entry name" value="Apionate_lact_C"/>
    <property type="match status" value="1"/>
</dbReference>
<keyword evidence="1" id="KW-0732">Signal</keyword>
<dbReference type="SUPFAM" id="SSF51445">
    <property type="entry name" value="(Trans)glycosidases"/>
    <property type="match status" value="1"/>
</dbReference>
<organism evidence="3 4">
    <name type="scientific">Neolewinella aquimaris</name>
    <dbReference type="NCBI Taxonomy" id="1835722"/>
    <lineage>
        <taxon>Bacteria</taxon>
        <taxon>Pseudomonadati</taxon>
        <taxon>Bacteroidota</taxon>
        <taxon>Saprospiria</taxon>
        <taxon>Saprospirales</taxon>
        <taxon>Lewinellaceae</taxon>
        <taxon>Neolewinella</taxon>
    </lineage>
</organism>
<dbReference type="GO" id="GO:0016798">
    <property type="term" value="F:hydrolase activity, acting on glycosyl bonds"/>
    <property type="evidence" value="ECO:0007669"/>
    <property type="project" value="InterPro"/>
</dbReference>
<dbReference type="Proteomes" id="UP000576209">
    <property type="component" value="Unassembled WGS sequence"/>
</dbReference>
<proteinExistence type="predicted"/>
<feature type="domain" description="D-apionate lactonase C-terminal" evidence="2">
    <location>
        <begin position="432"/>
        <end position="506"/>
    </location>
</feature>
<dbReference type="InterPro" id="IPR005199">
    <property type="entry name" value="Glyco_hydro_79"/>
</dbReference>
<evidence type="ECO:0000259" key="2">
    <source>
        <dbReference type="Pfam" id="PF25839"/>
    </source>
</evidence>
<dbReference type="PANTHER" id="PTHR46145:SF4">
    <property type="entry name" value="HEPARANASE"/>
    <property type="match status" value="1"/>
</dbReference>
<keyword evidence="4" id="KW-1185">Reference proteome</keyword>
<dbReference type="InterPro" id="IPR058789">
    <property type="entry name" value="ApnL_C"/>
</dbReference>
<feature type="chain" id="PRO_5032616238" description="D-apionate lactonase C-terminal domain-containing protein" evidence="1">
    <location>
        <begin position="23"/>
        <end position="514"/>
    </location>
</feature>
<dbReference type="GO" id="GO:0016020">
    <property type="term" value="C:membrane"/>
    <property type="evidence" value="ECO:0007669"/>
    <property type="project" value="InterPro"/>
</dbReference>
<feature type="signal peptide" evidence="1">
    <location>
        <begin position="1"/>
        <end position="22"/>
    </location>
</feature>
<dbReference type="RefSeq" id="WP_183494250.1">
    <property type="nucleotide sequence ID" value="NZ_JACIFF010000001.1"/>
</dbReference>
<dbReference type="AlphaFoldDB" id="A0A840DYP3"/>
<dbReference type="EMBL" id="JACIFF010000001">
    <property type="protein sequence ID" value="MBB4078020.1"/>
    <property type="molecule type" value="Genomic_DNA"/>
</dbReference>
<accession>A0A840DYP3</accession>
<comment type="caution">
    <text evidence="3">The sequence shown here is derived from an EMBL/GenBank/DDBJ whole genome shotgun (WGS) entry which is preliminary data.</text>
</comment>
<sequence>MRIHLRTILFLALLSLAGPLWSQTPVTITIDDREQVAEIDERFSSYNVEMAEVVGGDFWIPYDQMDTTQTSDITAAGEVGENKNRYRYRSPVDLSNLRLRTLAEALSPAFMRVSGSWANYVYFQDNDSAKLEKAPEGFKNVLTREEWRGVLDFAEATGADLMTSFAISPGTRDEDGRWTPEQARLLLDFTKQAGGTIEAVQFFNEPNMPEYAGAPKGYTAQDFAQDVAVFTDFIHEALPDVPIAGPDAVGEGGLMPAGMNMPLSTDALLSASPKPDFDIFAYHHYGGVSLRCAQAPPMHSPVDSALTDNWLHKTLGTYAFYKKEHDRHLPETPIWLTETAEAACGGNPWAAEYIDVFRYLSQMGLLAREDVKIIMHNTLTASEYGILDQATHTPRPNYWAALLWRQLMGTRVYDPGVDGGRLGVYLHSHRDNPDGKTLLLINPTDAPITVDLPAASRAFVLTSDDLRSKTVYLNGEELTLTANDQLPEITGKPAAAGAVELPAYGVGFYVFSDN</sequence>
<dbReference type="Pfam" id="PF03662">
    <property type="entry name" value="Glyco_hydro_79n"/>
    <property type="match status" value="1"/>
</dbReference>
<gene>
    <name evidence="3" type="ORF">GGR28_000621</name>
</gene>
<evidence type="ECO:0000313" key="4">
    <source>
        <dbReference type="Proteomes" id="UP000576209"/>
    </source>
</evidence>
<name>A0A840DYP3_9BACT</name>
<evidence type="ECO:0000256" key="1">
    <source>
        <dbReference type="SAM" id="SignalP"/>
    </source>
</evidence>
<protein>
    <recommendedName>
        <fullName evidence="2">D-apionate lactonase C-terminal domain-containing protein</fullName>
    </recommendedName>
</protein>
<dbReference type="InterPro" id="IPR017853">
    <property type="entry name" value="GH"/>
</dbReference>
<reference evidence="3 4" key="1">
    <citation type="submission" date="2020-08" db="EMBL/GenBank/DDBJ databases">
        <title>Genomic Encyclopedia of Type Strains, Phase IV (KMG-IV): sequencing the most valuable type-strain genomes for metagenomic binning, comparative biology and taxonomic classification.</title>
        <authorList>
            <person name="Goeker M."/>
        </authorList>
    </citation>
    <scope>NUCLEOTIDE SEQUENCE [LARGE SCALE GENOMIC DNA]</scope>
    <source>
        <strain evidence="3 4">DSM 105137</strain>
    </source>
</reference>
<evidence type="ECO:0000313" key="3">
    <source>
        <dbReference type="EMBL" id="MBB4078020.1"/>
    </source>
</evidence>
<dbReference type="PANTHER" id="PTHR46145">
    <property type="entry name" value="HEPARANASE"/>
    <property type="match status" value="1"/>
</dbReference>